<protein>
    <submittedName>
        <fullName evidence="2">Uncharacterized protein</fullName>
    </submittedName>
</protein>
<name>A0ABQ5JNF2_9LACO</name>
<keyword evidence="3" id="KW-1185">Reference proteome</keyword>
<accession>A0ABQ5JNF2</accession>
<evidence type="ECO:0000313" key="3">
    <source>
        <dbReference type="Proteomes" id="UP001628078"/>
    </source>
</evidence>
<dbReference type="Proteomes" id="UP001628078">
    <property type="component" value="Unassembled WGS sequence"/>
</dbReference>
<keyword evidence="1" id="KW-1133">Transmembrane helix</keyword>
<proteinExistence type="predicted"/>
<dbReference type="RefSeq" id="WP_407883893.1">
    <property type="nucleotide sequence ID" value="NZ_BQXO01000003.1"/>
</dbReference>
<feature type="transmembrane region" description="Helical" evidence="1">
    <location>
        <begin position="7"/>
        <end position="24"/>
    </location>
</feature>
<reference evidence="2 3" key="1">
    <citation type="submission" date="2022-03" db="EMBL/GenBank/DDBJ databases">
        <title>Draft genome sequence of Furfurilactobacillus curtus JCM 31185.</title>
        <authorList>
            <person name="Suzuki S."/>
            <person name="Endo A."/>
            <person name="Kajikawa A."/>
        </authorList>
    </citation>
    <scope>NUCLEOTIDE SEQUENCE [LARGE SCALE GENOMIC DNA]</scope>
    <source>
        <strain evidence="2 3">JCM 31185</strain>
    </source>
</reference>
<sequence>MGTGSKSISLFFLVVYGFLIYLVFTMQNMLAMEVMAAGMFLQALIDCWCAFRKPKVHIEEES</sequence>
<comment type="caution">
    <text evidence="2">The sequence shown here is derived from an EMBL/GenBank/DDBJ whole genome shotgun (WGS) entry which is preliminary data.</text>
</comment>
<gene>
    <name evidence="2" type="ORF">JCM31185_13570</name>
</gene>
<keyword evidence="1" id="KW-0812">Transmembrane</keyword>
<evidence type="ECO:0000256" key="1">
    <source>
        <dbReference type="SAM" id="Phobius"/>
    </source>
</evidence>
<dbReference type="EMBL" id="BQXO01000003">
    <property type="protein sequence ID" value="GKT06069.1"/>
    <property type="molecule type" value="Genomic_DNA"/>
</dbReference>
<evidence type="ECO:0000313" key="2">
    <source>
        <dbReference type="EMBL" id="GKT06069.1"/>
    </source>
</evidence>
<keyword evidence="1" id="KW-0472">Membrane</keyword>
<organism evidence="2 3">
    <name type="scientific">Furfurilactobacillus curtus</name>
    <dbReference type="NCBI Taxonomy" id="1746200"/>
    <lineage>
        <taxon>Bacteria</taxon>
        <taxon>Bacillati</taxon>
        <taxon>Bacillota</taxon>
        <taxon>Bacilli</taxon>
        <taxon>Lactobacillales</taxon>
        <taxon>Lactobacillaceae</taxon>
        <taxon>Furfurilactobacillus</taxon>
    </lineage>
</organism>